<name>A0AAD4H0T3_9FUNG</name>
<organism evidence="2 3">
    <name type="scientific">Linnemannia exigua</name>
    <dbReference type="NCBI Taxonomy" id="604196"/>
    <lineage>
        <taxon>Eukaryota</taxon>
        <taxon>Fungi</taxon>
        <taxon>Fungi incertae sedis</taxon>
        <taxon>Mucoromycota</taxon>
        <taxon>Mortierellomycotina</taxon>
        <taxon>Mortierellomycetes</taxon>
        <taxon>Mortierellales</taxon>
        <taxon>Mortierellaceae</taxon>
        <taxon>Linnemannia</taxon>
    </lineage>
</organism>
<reference evidence="2" key="1">
    <citation type="journal article" date="2020" name="Fungal Divers.">
        <title>Resolving the Mortierellaceae phylogeny through synthesis of multi-gene phylogenetics and phylogenomics.</title>
        <authorList>
            <person name="Vandepol N."/>
            <person name="Liber J."/>
            <person name="Desiro A."/>
            <person name="Na H."/>
            <person name="Kennedy M."/>
            <person name="Barry K."/>
            <person name="Grigoriev I.V."/>
            <person name="Miller A.N."/>
            <person name="O'Donnell K."/>
            <person name="Stajich J.E."/>
            <person name="Bonito G."/>
        </authorList>
    </citation>
    <scope>NUCLEOTIDE SEQUENCE</scope>
    <source>
        <strain evidence="2">NRRL 28262</strain>
    </source>
</reference>
<feature type="non-terminal residue" evidence="2">
    <location>
        <position position="66"/>
    </location>
</feature>
<evidence type="ECO:0000256" key="1">
    <source>
        <dbReference type="SAM" id="MobiDB-lite"/>
    </source>
</evidence>
<comment type="caution">
    <text evidence="2">The sequence shown here is derived from an EMBL/GenBank/DDBJ whole genome shotgun (WGS) entry which is preliminary data.</text>
</comment>
<sequence length="66" mass="7092">QSLQPVLVPGNTLGSVNQGHDAKEGDVEAIKRYTKAAEQGDGDAQFYLGWIYEQGQGVDQSNVEAI</sequence>
<evidence type="ECO:0000313" key="2">
    <source>
        <dbReference type="EMBL" id="KAG0253016.1"/>
    </source>
</evidence>
<accession>A0AAD4H0T3</accession>
<feature type="region of interest" description="Disordered" evidence="1">
    <location>
        <begin position="1"/>
        <end position="21"/>
    </location>
</feature>
<evidence type="ECO:0000313" key="3">
    <source>
        <dbReference type="Proteomes" id="UP001194580"/>
    </source>
</evidence>
<dbReference type="InterPro" id="IPR011990">
    <property type="entry name" value="TPR-like_helical_dom_sf"/>
</dbReference>
<protein>
    <submittedName>
        <fullName evidence="2">Uncharacterized protein</fullName>
    </submittedName>
</protein>
<proteinExistence type="predicted"/>
<dbReference type="Proteomes" id="UP001194580">
    <property type="component" value="Unassembled WGS sequence"/>
</dbReference>
<dbReference type="SUPFAM" id="SSF81901">
    <property type="entry name" value="HCP-like"/>
    <property type="match status" value="1"/>
</dbReference>
<gene>
    <name evidence="2" type="ORF">BGZ95_006468</name>
</gene>
<dbReference type="EMBL" id="JAAAIL010003009">
    <property type="protein sequence ID" value="KAG0253016.1"/>
    <property type="molecule type" value="Genomic_DNA"/>
</dbReference>
<keyword evidence="3" id="KW-1185">Reference proteome</keyword>
<feature type="non-terminal residue" evidence="2">
    <location>
        <position position="1"/>
    </location>
</feature>
<dbReference type="AlphaFoldDB" id="A0AAD4H0T3"/>
<dbReference type="Gene3D" id="1.25.40.10">
    <property type="entry name" value="Tetratricopeptide repeat domain"/>
    <property type="match status" value="1"/>
</dbReference>